<feature type="domain" description="Polyphosphate kinase-2-related" evidence="2">
    <location>
        <begin position="203"/>
        <end position="422"/>
    </location>
</feature>
<dbReference type="Gene3D" id="3.40.50.300">
    <property type="entry name" value="P-loop containing nucleotide triphosphate hydrolases"/>
    <property type="match status" value="1"/>
</dbReference>
<dbReference type="AlphaFoldDB" id="A0A6J4UDU4"/>
<evidence type="ECO:0000256" key="1">
    <source>
        <dbReference type="SAM" id="MobiDB-lite"/>
    </source>
</evidence>
<dbReference type="InterPro" id="IPR022488">
    <property type="entry name" value="PPK2-related"/>
</dbReference>
<keyword evidence="3" id="KW-0418">Kinase</keyword>
<dbReference type="SUPFAM" id="SSF52540">
    <property type="entry name" value="P-loop containing nucleoside triphosphate hydrolases"/>
    <property type="match status" value="1"/>
</dbReference>
<dbReference type="EMBL" id="CADCWF010000091">
    <property type="protein sequence ID" value="CAA9547987.1"/>
    <property type="molecule type" value="Genomic_DNA"/>
</dbReference>
<dbReference type="InterPro" id="IPR022300">
    <property type="entry name" value="PPK2-rel_1"/>
</dbReference>
<dbReference type="GO" id="GO:0016776">
    <property type="term" value="F:phosphotransferase activity, phosphate group as acceptor"/>
    <property type="evidence" value="ECO:0007669"/>
    <property type="project" value="InterPro"/>
</dbReference>
<dbReference type="EC" id="2.-.-.-" evidence="3"/>
<feature type="compositionally biased region" description="Basic and acidic residues" evidence="1">
    <location>
        <begin position="129"/>
        <end position="142"/>
    </location>
</feature>
<organism evidence="3">
    <name type="scientific">uncultured Thermomicrobiales bacterium</name>
    <dbReference type="NCBI Taxonomy" id="1645740"/>
    <lineage>
        <taxon>Bacteria</taxon>
        <taxon>Pseudomonadati</taxon>
        <taxon>Thermomicrobiota</taxon>
        <taxon>Thermomicrobia</taxon>
        <taxon>Thermomicrobiales</taxon>
        <taxon>environmental samples</taxon>
    </lineage>
</organism>
<protein>
    <submittedName>
        <fullName evidence="3">Polyphosphate kinase 2</fullName>
        <ecNumber evidence="3">2.-.-.-</ecNumber>
    </submittedName>
</protein>
<feature type="region of interest" description="Disordered" evidence="1">
    <location>
        <begin position="114"/>
        <end position="142"/>
    </location>
</feature>
<dbReference type="GO" id="GO:0016301">
    <property type="term" value="F:kinase activity"/>
    <property type="evidence" value="ECO:0007669"/>
    <property type="project" value="UniProtKB-KW"/>
</dbReference>
<dbReference type="Pfam" id="PF03976">
    <property type="entry name" value="PPK2"/>
    <property type="match status" value="1"/>
</dbReference>
<dbReference type="InterPro" id="IPR027417">
    <property type="entry name" value="P-loop_NTPase"/>
</dbReference>
<reference evidence="3" key="1">
    <citation type="submission" date="2020-02" db="EMBL/GenBank/DDBJ databases">
        <authorList>
            <person name="Meier V. D."/>
        </authorList>
    </citation>
    <scope>NUCLEOTIDE SEQUENCE</scope>
    <source>
        <strain evidence="3">AVDCRST_MAG59</strain>
    </source>
</reference>
<keyword evidence="3" id="KW-0808">Transferase</keyword>
<sequence length="458" mass="51277">MERATVETDGTDSAIWSAWPMRTASAVTAKTAVVSTGLPAATRVALALLVPLLVAWWLRRDRPMPTPAPVGKRSPGGRLRRLRTALQRQDRPKLRLFGRAIGAARPRLHLARRRGDGLRQGTPVTLDEESGRHTGDRLDPRLAGTRADRAGRAWRGANGRRNDERRVVGSSGEGHGMGYAVRIPEGGPVDLAAIDARADGGLGKRDGEARFEALAAELGELQELLYAAGTHALLVVLQGMDTSGKDGALRTVFKDVDPQGVRAVPFKAPTPLELGHDFLWRVHRETPERGMVVVFNRSHYEAVLVERVKELVPEAIWKARYDHITAFERLLAENGTVVRKFYLHISEAEQEERLLEREADVTKAWKLNAGDWVERRTWGRYIAAYEEALARCSTEAAPWYVVPADRKWFRNLAMAEVLVETLRPLREGWLAALRERGERELTLVRAERERVQARDPLR</sequence>
<name>A0A6J4UDU4_9BACT</name>
<dbReference type="NCBIfam" id="TIGR03709">
    <property type="entry name" value="PPK2_rel_1"/>
    <property type="match status" value="1"/>
</dbReference>
<gene>
    <name evidence="3" type="ORF">AVDCRST_MAG59-1490</name>
</gene>
<dbReference type="GO" id="GO:0006797">
    <property type="term" value="P:polyphosphate metabolic process"/>
    <property type="evidence" value="ECO:0007669"/>
    <property type="project" value="InterPro"/>
</dbReference>
<evidence type="ECO:0000313" key="3">
    <source>
        <dbReference type="EMBL" id="CAA9547987.1"/>
    </source>
</evidence>
<proteinExistence type="predicted"/>
<dbReference type="PANTHER" id="PTHR34383:SF3">
    <property type="entry name" value="POLYPHOSPHATE:AMP PHOSPHOTRANSFERASE"/>
    <property type="match status" value="1"/>
</dbReference>
<accession>A0A6J4UDU4</accession>
<dbReference type="PANTHER" id="PTHR34383">
    <property type="entry name" value="POLYPHOSPHATE:AMP PHOSPHOTRANSFERASE-RELATED"/>
    <property type="match status" value="1"/>
</dbReference>
<evidence type="ECO:0000259" key="2">
    <source>
        <dbReference type="Pfam" id="PF03976"/>
    </source>
</evidence>